<proteinExistence type="inferred from homology"/>
<keyword evidence="6" id="KW-1185">Reference proteome</keyword>
<dbReference type="Gene3D" id="3.20.20.100">
    <property type="entry name" value="NADP-dependent oxidoreductase domain"/>
    <property type="match status" value="1"/>
</dbReference>
<evidence type="ECO:0000256" key="2">
    <source>
        <dbReference type="ARBA" id="ARBA00022857"/>
    </source>
</evidence>
<dbReference type="InterPro" id="IPR023210">
    <property type="entry name" value="NADP_OxRdtase_dom"/>
</dbReference>
<reference evidence="5 6" key="2">
    <citation type="submission" date="2023-12" db="EMBL/GenBank/DDBJ databases">
        <title>Description of an unclassified Opitutus bacterium of Verrucomicrobiota.</title>
        <authorList>
            <person name="Zhang D.-F."/>
        </authorList>
    </citation>
    <scope>NUCLEOTIDE SEQUENCE [LARGE SCALE GENOMIC DNA]</scope>
    <source>
        <strain evidence="5 6">WL0086</strain>
    </source>
</reference>
<feature type="domain" description="NADP-dependent oxidoreductase" evidence="4">
    <location>
        <begin position="32"/>
        <end position="275"/>
    </location>
</feature>
<gene>
    <name evidence="5" type="ORF">K1X11_001745</name>
</gene>
<dbReference type="PROSITE" id="PS00798">
    <property type="entry name" value="ALDOKETO_REDUCTASE_1"/>
    <property type="match status" value="1"/>
</dbReference>
<evidence type="ECO:0000313" key="5">
    <source>
        <dbReference type="EMBL" id="WRQ88111.1"/>
    </source>
</evidence>
<dbReference type="PIRSF" id="PIRSF000097">
    <property type="entry name" value="AKR"/>
    <property type="match status" value="1"/>
</dbReference>
<dbReference type="PANTHER" id="PTHR43827:SF3">
    <property type="entry name" value="NADP-DEPENDENT OXIDOREDUCTASE DOMAIN-CONTAINING PROTEIN"/>
    <property type="match status" value="1"/>
</dbReference>
<dbReference type="InterPro" id="IPR018170">
    <property type="entry name" value="Aldo/ket_reductase_CS"/>
</dbReference>
<keyword evidence="3" id="KW-0560">Oxidoreductase</keyword>
<dbReference type="RefSeq" id="WP_221028855.1">
    <property type="nucleotide sequence ID" value="NZ_CP139781.1"/>
</dbReference>
<sequence>MTKHAFSGTRESTAAGLQEGVTLNTGASMPWLGLGVFKMGSDAETADAVRQAVKLGYRSIDTAALYGNERGVGEGVRSCGVARDALFVTTKLWNSDMREDRQREAFERSMELLGLDYVDLYLLHWPIDGKKAASWKVLEEIAASGRAKAIGVSNYMVPHLERLREVSGVVPAVNQIEYHPYLQSPELLAYCREKGIQVQAWSPLMHGGALLTDPVLAEIAARRGKTIAQVVLRWDLQTGVVTIPKTAKAARLQENADIFDFELDATEMAAIAAMNRDERSGADPMNFSF</sequence>
<reference evidence="5 6" key="1">
    <citation type="submission" date="2021-08" db="EMBL/GenBank/DDBJ databases">
        <authorList>
            <person name="Zhang D."/>
            <person name="Zhang A."/>
            <person name="Wang L."/>
        </authorList>
    </citation>
    <scope>NUCLEOTIDE SEQUENCE [LARGE SCALE GENOMIC DNA]</scope>
    <source>
        <strain evidence="5 6">WL0086</strain>
    </source>
</reference>
<dbReference type="SUPFAM" id="SSF51430">
    <property type="entry name" value="NAD(P)-linked oxidoreductase"/>
    <property type="match status" value="1"/>
</dbReference>
<evidence type="ECO:0000256" key="3">
    <source>
        <dbReference type="ARBA" id="ARBA00023002"/>
    </source>
</evidence>
<dbReference type="PRINTS" id="PR00069">
    <property type="entry name" value="ALDKETRDTASE"/>
</dbReference>
<keyword evidence="2" id="KW-0521">NADP</keyword>
<name>A0ABZ1C9G1_9BACT</name>
<accession>A0ABZ1C9G1</accession>
<organism evidence="5 6">
    <name type="scientific">Actomonas aquatica</name>
    <dbReference type="NCBI Taxonomy" id="2866162"/>
    <lineage>
        <taxon>Bacteria</taxon>
        <taxon>Pseudomonadati</taxon>
        <taxon>Verrucomicrobiota</taxon>
        <taxon>Opitutia</taxon>
        <taxon>Opitutales</taxon>
        <taxon>Opitutaceae</taxon>
        <taxon>Actomonas</taxon>
    </lineage>
</organism>
<dbReference type="Pfam" id="PF00248">
    <property type="entry name" value="Aldo_ket_red"/>
    <property type="match status" value="1"/>
</dbReference>
<dbReference type="PROSITE" id="PS00062">
    <property type="entry name" value="ALDOKETO_REDUCTASE_2"/>
    <property type="match status" value="1"/>
</dbReference>
<evidence type="ECO:0000259" key="4">
    <source>
        <dbReference type="Pfam" id="PF00248"/>
    </source>
</evidence>
<comment type="similarity">
    <text evidence="1">Belongs to the aldo/keto reductase family.</text>
</comment>
<dbReference type="InterPro" id="IPR020471">
    <property type="entry name" value="AKR"/>
</dbReference>
<protein>
    <submittedName>
        <fullName evidence="5">Aldo/keto reductase</fullName>
    </submittedName>
</protein>
<dbReference type="PROSITE" id="PS00063">
    <property type="entry name" value="ALDOKETO_REDUCTASE_3"/>
    <property type="match status" value="1"/>
</dbReference>
<dbReference type="EMBL" id="CP139781">
    <property type="protein sequence ID" value="WRQ88111.1"/>
    <property type="molecule type" value="Genomic_DNA"/>
</dbReference>
<evidence type="ECO:0000256" key="1">
    <source>
        <dbReference type="ARBA" id="ARBA00007905"/>
    </source>
</evidence>
<dbReference type="PANTHER" id="PTHR43827">
    <property type="entry name" value="2,5-DIKETO-D-GLUCONIC ACID REDUCTASE"/>
    <property type="match status" value="1"/>
</dbReference>
<evidence type="ECO:0000313" key="6">
    <source>
        <dbReference type="Proteomes" id="UP000738431"/>
    </source>
</evidence>
<dbReference type="InterPro" id="IPR036812">
    <property type="entry name" value="NAD(P)_OxRdtase_dom_sf"/>
</dbReference>
<dbReference type="Proteomes" id="UP000738431">
    <property type="component" value="Chromosome"/>
</dbReference>